<dbReference type="Proteomes" id="UP000321230">
    <property type="component" value="Unassembled WGS sequence"/>
</dbReference>
<keyword evidence="3" id="KW-1185">Reference proteome</keyword>
<keyword evidence="1" id="KW-0732">Signal</keyword>
<dbReference type="AlphaFoldDB" id="A0A511AZG5"/>
<evidence type="ECO:0008006" key="4">
    <source>
        <dbReference type="Google" id="ProtNLM"/>
    </source>
</evidence>
<organism evidence="2 3">
    <name type="scientific">Gluconobacter wancherniae NBRC 103581</name>
    <dbReference type="NCBI Taxonomy" id="656744"/>
    <lineage>
        <taxon>Bacteria</taxon>
        <taxon>Pseudomonadati</taxon>
        <taxon>Pseudomonadota</taxon>
        <taxon>Alphaproteobacteria</taxon>
        <taxon>Acetobacterales</taxon>
        <taxon>Acetobacteraceae</taxon>
        <taxon>Gluconobacter</taxon>
    </lineage>
</organism>
<proteinExistence type="predicted"/>
<feature type="chain" id="PRO_5021979526" description="Lipoprotein" evidence="1">
    <location>
        <begin position="26"/>
        <end position="196"/>
    </location>
</feature>
<evidence type="ECO:0000313" key="2">
    <source>
        <dbReference type="EMBL" id="GEK93594.1"/>
    </source>
</evidence>
<accession>A0A511AZG5</accession>
<dbReference type="PROSITE" id="PS51257">
    <property type="entry name" value="PROKAR_LIPOPROTEIN"/>
    <property type="match status" value="1"/>
</dbReference>
<feature type="signal peptide" evidence="1">
    <location>
        <begin position="1"/>
        <end position="25"/>
    </location>
</feature>
<sequence length="196" mass="21616">MPAFRRLAPSFFIPAFAVMALSTLAGCDESNQSFFAPACPALEMPGVASDRFVYDGRGLDVGSLVSHTQITSLSGNCERGPDGPHKQSMVRTRLSLAMNITRGPAEKDGSIDVPYFVAVMRDGKIVDKKIFTDTFQLAPNVSTQQIRTDLRIIDLPQSSNPQANPYTLEVGYQLTRDELQYNRQHLPPVSFHSHSE</sequence>
<comment type="caution">
    <text evidence="2">The sequence shown here is derived from an EMBL/GenBank/DDBJ whole genome shotgun (WGS) entry which is preliminary data.</text>
</comment>
<evidence type="ECO:0000256" key="1">
    <source>
        <dbReference type="SAM" id="SignalP"/>
    </source>
</evidence>
<dbReference type="OrthoDB" id="7284342at2"/>
<name>A0A511AZG5_9PROT</name>
<evidence type="ECO:0000313" key="3">
    <source>
        <dbReference type="Proteomes" id="UP000321230"/>
    </source>
</evidence>
<dbReference type="RefSeq" id="WP_146795212.1">
    <property type="nucleotide sequence ID" value="NZ_BARC01000014.1"/>
</dbReference>
<gene>
    <name evidence="2" type="ORF">GWA01_13640</name>
</gene>
<dbReference type="EMBL" id="BJUZ01000001">
    <property type="protein sequence ID" value="GEK93594.1"/>
    <property type="molecule type" value="Genomic_DNA"/>
</dbReference>
<reference evidence="2 3" key="1">
    <citation type="submission" date="2019-07" db="EMBL/GenBank/DDBJ databases">
        <title>Whole genome shotgun sequence of Gluconobacter wancherniae NBRC 103581.</title>
        <authorList>
            <person name="Hosoyama A."/>
            <person name="Uohara A."/>
            <person name="Ohji S."/>
            <person name="Ichikawa N."/>
        </authorList>
    </citation>
    <scope>NUCLEOTIDE SEQUENCE [LARGE SCALE GENOMIC DNA]</scope>
    <source>
        <strain evidence="2 3">NBRC 103581</strain>
    </source>
</reference>
<protein>
    <recommendedName>
        <fullName evidence="4">Lipoprotein</fullName>
    </recommendedName>
</protein>